<keyword evidence="1" id="KW-1133">Transmembrane helix</keyword>
<evidence type="ECO:0000313" key="3">
    <source>
        <dbReference type="Proteomes" id="UP000260823"/>
    </source>
</evidence>
<dbReference type="RefSeq" id="WP_117382574.1">
    <property type="nucleotide sequence ID" value="NZ_QWDE01000001.1"/>
</dbReference>
<proteinExistence type="predicted"/>
<keyword evidence="3" id="KW-1185">Reference proteome</keyword>
<keyword evidence="1" id="KW-0472">Membrane</keyword>
<dbReference type="EMBL" id="QWDE01000001">
    <property type="protein sequence ID" value="RFZ85677.1"/>
    <property type="molecule type" value="Genomic_DNA"/>
</dbReference>
<protein>
    <submittedName>
        <fullName evidence="2">Uncharacterized protein</fullName>
    </submittedName>
</protein>
<sequence length="70" mass="7778">MPALLPSAQDNSASTHTLTHNIIVMSIIAVMLMVIIVQLNVSKETGTRRSVTESVKWVSARIRKFFGRKP</sequence>
<dbReference type="Proteomes" id="UP000260823">
    <property type="component" value="Unassembled WGS sequence"/>
</dbReference>
<name>A0A3E2NXG6_9SPHI</name>
<keyword evidence="1" id="KW-0812">Transmembrane</keyword>
<gene>
    <name evidence="2" type="ORF">DYU05_08795</name>
</gene>
<accession>A0A3E2NXG6</accession>
<reference evidence="2 3" key="1">
    <citation type="submission" date="2018-08" db="EMBL/GenBank/DDBJ databases">
        <title>Mucilaginibacter terrae sp. nov., isolated from manganese diggings.</title>
        <authorList>
            <person name="Huang Y."/>
            <person name="Zhou Z."/>
        </authorList>
    </citation>
    <scope>NUCLEOTIDE SEQUENCE [LARGE SCALE GENOMIC DNA]</scope>
    <source>
        <strain evidence="2 3">ZH6</strain>
    </source>
</reference>
<comment type="caution">
    <text evidence="2">The sequence shown here is derived from an EMBL/GenBank/DDBJ whole genome shotgun (WGS) entry which is preliminary data.</text>
</comment>
<evidence type="ECO:0000256" key="1">
    <source>
        <dbReference type="SAM" id="Phobius"/>
    </source>
</evidence>
<organism evidence="2 3">
    <name type="scientific">Mucilaginibacter terrenus</name>
    <dbReference type="NCBI Taxonomy" id="2482727"/>
    <lineage>
        <taxon>Bacteria</taxon>
        <taxon>Pseudomonadati</taxon>
        <taxon>Bacteroidota</taxon>
        <taxon>Sphingobacteriia</taxon>
        <taxon>Sphingobacteriales</taxon>
        <taxon>Sphingobacteriaceae</taxon>
        <taxon>Mucilaginibacter</taxon>
    </lineage>
</organism>
<evidence type="ECO:0000313" key="2">
    <source>
        <dbReference type="EMBL" id="RFZ85677.1"/>
    </source>
</evidence>
<feature type="transmembrane region" description="Helical" evidence="1">
    <location>
        <begin position="20"/>
        <end position="41"/>
    </location>
</feature>
<dbReference type="AlphaFoldDB" id="A0A3E2NXG6"/>